<evidence type="ECO:0000313" key="3">
    <source>
        <dbReference type="Proteomes" id="UP001174210"/>
    </source>
</evidence>
<proteinExistence type="predicted"/>
<keyword evidence="3" id="KW-1185">Reference proteome</keyword>
<name>A0ABT8IWZ1_9MICO</name>
<reference evidence="2" key="1">
    <citation type="submission" date="2023-03" db="EMBL/GenBank/DDBJ databases">
        <title>MT1 and MT2 Draft Genomes of Novel Species.</title>
        <authorList>
            <person name="Venkateswaran K."/>
        </authorList>
    </citation>
    <scope>NUCLEOTIDE SEQUENCE</scope>
    <source>
        <strain evidence="2">F6_8S_P_1A</strain>
    </source>
</reference>
<organism evidence="2 3">
    <name type="scientific">Leifsonia virtsii</name>
    <dbReference type="NCBI Taxonomy" id="3035915"/>
    <lineage>
        <taxon>Bacteria</taxon>
        <taxon>Bacillati</taxon>
        <taxon>Actinomycetota</taxon>
        <taxon>Actinomycetes</taxon>
        <taxon>Micrococcales</taxon>
        <taxon>Microbacteriaceae</taxon>
        <taxon>Leifsonia</taxon>
    </lineage>
</organism>
<comment type="caution">
    <text evidence="2">The sequence shown here is derived from an EMBL/GenBank/DDBJ whole genome shotgun (WGS) entry which is preliminary data.</text>
</comment>
<dbReference type="EMBL" id="JAROCB010000002">
    <property type="protein sequence ID" value="MDN4597349.1"/>
    <property type="molecule type" value="Genomic_DNA"/>
</dbReference>
<gene>
    <name evidence="2" type="ORF">P5G59_09370</name>
</gene>
<dbReference type="RefSeq" id="WP_301218302.1">
    <property type="nucleotide sequence ID" value="NZ_JAROCB010000002.1"/>
</dbReference>
<protein>
    <submittedName>
        <fullName evidence="2">Uncharacterized protein</fullName>
    </submittedName>
</protein>
<sequence length="109" mass="11720">MTDLKLDLQLLGQLKSDLDAIVKEFKGADDFSDDVAEATGHDGLGGHVRDFAHKWNDKRKSMTESVEGLEKSVSAVTDGFTEVDQGLAKALEDAASESPEKYPTPPAAN</sequence>
<evidence type="ECO:0000313" key="2">
    <source>
        <dbReference type="EMBL" id="MDN4597349.1"/>
    </source>
</evidence>
<dbReference type="Proteomes" id="UP001174210">
    <property type="component" value="Unassembled WGS sequence"/>
</dbReference>
<feature type="region of interest" description="Disordered" evidence="1">
    <location>
        <begin position="89"/>
        <end position="109"/>
    </location>
</feature>
<evidence type="ECO:0000256" key="1">
    <source>
        <dbReference type="SAM" id="MobiDB-lite"/>
    </source>
</evidence>
<accession>A0ABT8IWZ1</accession>